<dbReference type="GeneID" id="111130435"/>
<keyword evidence="2" id="KW-1185">Reference proteome</keyword>
<dbReference type="Proteomes" id="UP000694844">
    <property type="component" value="Chromosome 4"/>
</dbReference>
<dbReference type="OrthoDB" id="10067479at2759"/>
<sequence>MSSREQIMGSKMVENLQEELLKRLDAYGESVMDSKDYDERIKRAKIAKKRKVVQDDEDNVIGNPNVKKKRRKKKRVTETGNLPNGIHEEEEGAQFKLSGKEKRKQELKDELGLNVMEKSEIENNNGVDSTNTTSKNSKVVVYERPKSKKREENKMDFIDNVGDSSTPLIDLKSARLDVQKFGIKGFSDEKKDAAMESLLVKLGAKPKKNKAYNYKEYQAMVQRQKVEEREKRELDRKLGYKVKRKVVAQKKDRNDVGRVDGQVGKYKHGVQFVTRKDLQPGGKPSKKKRKKKF</sequence>
<evidence type="ECO:0000313" key="3">
    <source>
        <dbReference type="RefSeq" id="XP_022333215.1"/>
    </source>
</evidence>
<dbReference type="RefSeq" id="XP_022333215.1">
    <property type="nucleotide sequence ID" value="XM_022477507.1"/>
</dbReference>
<proteinExistence type="predicted"/>
<dbReference type="Pfam" id="PF15375">
    <property type="entry name" value="FSAF1"/>
    <property type="match status" value="1"/>
</dbReference>
<feature type="compositionally biased region" description="Polar residues" evidence="1">
    <location>
        <begin position="122"/>
        <end position="137"/>
    </location>
</feature>
<reference evidence="3" key="1">
    <citation type="submission" date="2025-08" db="UniProtKB">
        <authorList>
            <consortium name="RefSeq"/>
        </authorList>
    </citation>
    <scope>IDENTIFICATION</scope>
    <source>
        <tissue evidence="3">Whole sample</tissue>
    </source>
</reference>
<evidence type="ECO:0000256" key="1">
    <source>
        <dbReference type="SAM" id="MobiDB-lite"/>
    </source>
</evidence>
<feature type="compositionally biased region" description="Basic and acidic residues" evidence="1">
    <location>
        <begin position="141"/>
        <end position="157"/>
    </location>
</feature>
<feature type="compositionally biased region" description="Basic residues" evidence="1">
    <location>
        <begin position="284"/>
        <end position="293"/>
    </location>
</feature>
<feature type="compositionally biased region" description="Basic and acidic residues" evidence="1">
    <location>
        <begin position="98"/>
        <end position="121"/>
    </location>
</feature>
<feature type="region of interest" description="Disordered" evidence="1">
    <location>
        <begin position="274"/>
        <end position="293"/>
    </location>
</feature>
<evidence type="ECO:0000313" key="2">
    <source>
        <dbReference type="Proteomes" id="UP000694844"/>
    </source>
</evidence>
<name>A0A8B8DZ26_CRAVI</name>
<dbReference type="AlphaFoldDB" id="A0A8B8DZ26"/>
<gene>
    <name evidence="3" type="primary">LOC111130435</name>
</gene>
<organism evidence="2 3">
    <name type="scientific">Crassostrea virginica</name>
    <name type="common">Eastern oyster</name>
    <dbReference type="NCBI Taxonomy" id="6565"/>
    <lineage>
        <taxon>Eukaryota</taxon>
        <taxon>Metazoa</taxon>
        <taxon>Spiralia</taxon>
        <taxon>Lophotrochozoa</taxon>
        <taxon>Mollusca</taxon>
        <taxon>Bivalvia</taxon>
        <taxon>Autobranchia</taxon>
        <taxon>Pteriomorphia</taxon>
        <taxon>Ostreida</taxon>
        <taxon>Ostreoidea</taxon>
        <taxon>Ostreidae</taxon>
        <taxon>Crassostrea</taxon>
    </lineage>
</organism>
<feature type="region of interest" description="Disordered" evidence="1">
    <location>
        <begin position="53"/>
        <end position="162"/>
    </location>
</feature>
<feature type="compositionally biased region" description="Basic residues" evidence="1">
    <location>
        <begin position="66"/>
        <end position="75"/>
    </location>
</feature>
<protein>
    <submittedName>
        <fullName evidence="3">Uncharacterized protein C1orf131 homolog isoform X1</fullName>
    </submittedName>
</protein>
<accession>A0A8B8DZ26</accession>
<dbReference type="KEGG" id="cvn:111130435"/>
<dbReference type="InterPro" id="IPR052852">
    <property type="entry name" value="SSU_Processome_Comp"/>
</dbReference>
<dbReference type="PANTHER" id="PTHR28366">
    <property type="entry name" value="CHROMOSOME 1 OPEN READING FRAME 131"/>
    <property type="match status" value="1"/>
</dbReference>
<dbReference type="PANTHER" id="PTHR28366:SF1">
    <property type="entry name" value="CHROMOSOME 1 OPEN READING FRAME 131"/>
    <property type="match status" value="1"/>
</dbReference>
<dbReference type="InterPro" id="IPR027973">
    <property type="entry name" value="FSAF1-like"/>
</dbReference>